<evidence type="ECO:0008006" key="3">
    <source>
        <dbReference type="Google" id="ProtNLM"/>
    </source>
</evidence>
<evidence type="ECO:0000313" key="1">
    <source>
        <dbReference type="EMBL" id="KAF4443307.1"/>
    </source>
</evidence>
<accession>A0A8H4K461</accession>
<protein>
    <recommendedName>
        <fullName evidence="3">Sulfotransferase domain-containing protein</fullName>
    </recommendedName>
</protein>
<dbReference type="AlphaFoldDB" id="A0A8H4K461"/>
<organism evidence="1 2">
    <name type="scientific">Fusarium austroafricanum</name>
    <dbReference type="NCBI Taxonomy" id="2364996"/>
    <lineage>
        <taxon>Eukaryota</taxon>
        <taxon>Fungi</taxon>
        <taxon>Dikarya</taxon>
        <taxon>Ascomycota</taxon>
        <taxon>Pezizomycotina</taxon>
        <taxon>Sordariomycetes</taxon>
        <taxon>Hypocreomycetidae</taxon>
        <taxon>Hypocreales</taxon>
        <taxon>Nectriaceae</taxon>
        <taxon>Fusarium</taxon>
        <taxon>Fusarium concolor species complex</taxon>
    </lineage>
</organism>
<reference evidence="1" key="1">
    <citation type="submission" date="2020-01" db="EMBL/GenBank/DDBJ databases">
        <title>Identification and distribution of gene clusters putatively required for synthesis of sphingolipid metabolism inhibitors in phylogenetically diverse species of the filamentous fungus Fusarium.</title>
        <authorList>
            <person name="Kim H.-S."/>
            <person name="Busman M."/>
            <person name="Brown D.W."/>
            <person name="Divon H."/>
            <person name="Uhlig S."/>
            <person name="Proctor R.H."/>
        </authorList>
    </citation>
    <scope>NUCLEOTIDE SEQUENCE</scope>
    <source>
        <strain evidence="1">NRRL 53441</strain>
    </source>
</reference>
<dbReference type="InterPro" id="IPR027417">
    <property type="entry name" value="P-loop_NTPase"/>
</dbReference>
<evidence type="ECO:0000313" key="2">
    <source>
        <dbReference type="Proteomes" id="UP000605986"/>
    </source>
</evidence>
<dbReference type="SUPFAM" id="SSF52540">
    <property type="entry name" value="P-loop containing nucleoside triphosphate hydrolases"/>
    <property type="match status" value="1"/>
</dbReference>
<dbReference type="EMBL" id="JAADJG010000578">
    <property type="protein sequence ID" value="KAF4443307.1"/>
    <property type="molecule type" value="Genomic_DNA"/>
</dbReference>
<keyword evidence="2" id="KW-1185">Reference proteome</keyword>
<comment type="caution">
    <text evidence="1">The sequence shown here is derived from an EMBL/GenBank/DDBJ whole genome shotgun (WGS) entry which is preliminary data.</text>
</comment>
<dbReference type="Gene3D" id="3.40.50.300">
    <property type="entry name" value="P-loop containing nucleotide triphosphate hydrolases"/>
    <property type="match status" value="1"/>
</dbReference>
<dbReference type="PANTHER" id="PTHR48312">
    <property type="match status" value="1"/>
</dbReference>
<proteinExistence type="predicted"/>
<gene>
    <name evidence="1" type="ORF">F53441_11458</name>
</gene>
<name>A0A8H4K461_9HYPO</name>
<dbReference type="OrthoDB" id="3650366at2759"/>
<dbReference type="PANTHER" id="PTHR48312:SF1">
    <property type="entry name" value="SULFOTRANSFERASE"/>
    <property type="match status" value="1"/>
</dbReference>
<sequence>MSSDHPSRILLISQPRTACHLLERMLSDQPNVSYASHPFVFGRAPLMQMLEKGPFERASAADIENLKSVWEDGFRANWQPFFAQAAEQKKTAFMHFHPGFSMQPQLASAYVHDKGLIDYEPMVLEMDSPPHTNPTVIPDKEMLAPGTVPVLTIRHPALMIPSSYRALTKYATELERAGKESIIYACTFRWQRLIYDFYNEHGASRGIEPLIVDADDWQGEGREAFMNGLCAATGLEVKNLLYTWPKASEAEMSEIPWIVGKIKQTILGSVGVIEGLDSKYLDMEKEALKWKEEFGEDGGAMIQDLVARAMDDYQYLKERKFTRA</sequence>
<dbReference type="Proteomes" id="UP000605986">
    <property type="component" value="Unassembled WGS sequence"/>
</dbReference>